<comment type="caution">
    <text evidence="2">The sequence shown here is derived from an EMBL/GenBank/DDBJ whole genome shotgun (WGS) entry which is preliminary data.</text>
</comment>
<sequence>MSNGGTCYYSVLGLRKQASATEIRDAYRKLALKWHPDRCTKDPVVAGEAKRRFQQIQEAYSVLSDKEKKTIYDAGMLSLLDDDDDEGFCDFMQEMALMMASVNSPQEGYSLEYLQGLLMDMISDNQSIDFGFLKSN</sequence>
<dbReference type="Pfam" id="PF00226">
    <property type="entry name" value="DnaJ"/>
    <property type="match status" value="1"/>
</dbReference>
<evidence type="ECO:0000313" key="2">
    <source>
        <dbReference type="EMBL" id="KAI9180906.1"/>
    </source>
</evidence>
<accession>A0AAD5NSP6</accession>
<dbReference type="PANTHER" id="PTHR44743">
    <property type="entry name" value="PUTATIVE, EXPRESSED-RELATED"/>
    <property type="match status" value="1"/>
</dbReference>
<evidence type="ECO:0000313" key="3">
    <source>
        <dbReference type="Proteomes" id="UP001064489"/>
    </source>
</evidence>
<dbReference type="Gene3D" id="1.10.287.110">
    <property type="entry name" value="DnaJ domain"/>
    <property type="match status" value="1"/>
</dbReference>
<dbReference type="PRINTS" id="PR00625">
    <property type="entry name" value="JDOMAIN"/>
</dbReference>
<dbReference type="SMART" id="SM00271">
    <property type="entry name" value="DnaJ"/>
    <property type="match status" value="1"/>
</dbReference>
<dbReference type="InterPro" id="IPR018253">
    <property type="entry name" value="DnaJ_domain_CS"/>
</dbReference>
<gene>
    <name evidence="2" type="ORF">LWI28_009317</name>
</gene>
<protein>
    <recommendedName>
        <fullName evidence="1">J domain-containing protein</fullName>
    </recommendedName>
</protein>
<dbReference type="EMBL" id="JAJSOW010000101">
    <property type="protein sequence ID" value="KAI9180906.1"/>
    <property type="molecule type" value="Genomic_DNA"/>
</dbReference>
<dbReference type="CDD" id="cd06257">
    <property type="entry name" value="DnaJ"/>
    <property type="match status" value="1"/>
</dbReference>
<dbReference type="InterPro" id="IPR001623">
    <property type="entry name" value="DnaJ_domain"/>
</dbReference>
<dbReference type="SUPFAM" id="SSF46565">
    <property type="entry name" value="Chaperone J-domain"/>
    <property type="match status" value="1"/>
</dbReference>
<dbReference type="PROSITE" id="PS00636">
    <property type="entry name" value="DNAJ_1"/>
    <property type="match status" value="1"/>
</dbReference>
<dbReference type="PANTHER" id="PTHR44743:SF12">
    <property type="entry name" value="J DOMAIN-CONTAINING PROTEIN"/>
    <property type="match status" value="1"/>
</dbReference>
<reference evidence="2" key="1">
    <citation type="journal article" date="2022" name="Plant J.">
        <title>Strategies of tolerance reflected in two North American maple genomes.</title>
        <authorList>
            <person name="McEvoy S.L."/>
            <person name="Sezen U.U."/>
            <person name="Trouern-Trend A."/>
            <person name="McMahon S.M."/>
            <person name="Schaberg P.G."/>
            <person name="Yang J."/>
            <person name="Wegrzyn J.L."/>
            <person name="Swenson N.G."/>
        </authorList>
    </citation>
    <scope>NUCLEOTIDE SEQUENCE</scope>
    <source>
        <strain evidence="2">91603</strain>
    </source>
</reference>
<dbReference type="InterPro" id="IPR036869">
    <property type="entry name" value="J_dom_sf"/>
</dbReference>
<reference evidence="2" key="2">
    <citation type="submission" date="2023-02" db="EMBL/GenBank/DDBJ databases">
        <authorList>
            <person name="Swenson N.G."/>
            <person name="Wegrzyn J.L."/>
            <person name="Mcevoy S.L."/>
        </authorList>
    </citation>
    <scope>NUCLEOTIDE SEQUENCE</scope>
    <source>
        <strain evidence="2">91603</strain>
        <tissue evidence="2">Leaf</tissue>
    </source>
</reference>
<feature type="domain" description="J" evidence="1">
    <location>
        <begin position="7"/>
        <end position="76"/>
    </location>
</feature>
<dbReference type="AlphaFoldDB" id="A0AAD5NSP6"/>
<organism evidence="2 3">
    <name type="scientific">Acer negundo</name>
    <name type="common">Box elder</name>
    <dbReference type="NCBI Taxonomy" id="4023"/>
    <lineage>
        <taxon>Eukaryota</taxon>
        <taxon>Viridiplantae</taxon>
        <taxon>Streptophyta</taxon>
        <taxon>Embryophyta</taxon>
        <taxon>Tracheophyta</taxon>
        <taxon>Spermatophyta</taxon>
        <taxon>Magnoliopsida</taxon>
        <taxon>eudicotyledons</taxon>
        <taxon>Gunneridae</taxon>
        <taxon>Pentapetalae</taxon>
        <taxon>rosids</taxon>
        <taxon>malvids</taxon>
        <taxon>Sapindales</taxon>
        <taxon>Sapindaceae</taxon>
        <taxon>Hippocastanoideae</taxon>
        <taxon>Acereae</taxon>
        <taxon>Acer</taxon>
    </lineage>
</organism>
<proteinExistence type="predicted"/>
<dbReference type="Proteomes" id="UP001064489">
    <property type="component" value="Chromosome 4"/>
</dbReference>
<dbReference type="PROSITE" id="PS50076">
    <property type="entry name" value="DNAJ_2"/>
    <property type="match status" value="1"/>
</dbReference>
<evidence type="ECO:0000259" key="1">
    <source>
        <dbReference type="PROSITE" id="PS50076"/>
    </source>
</evidence>
<name>A0AAD5NSP6_ACENE</name>
<keyword evidence="3" id="KW-1185">Reference proteome</keyword>